<keyword evidence="2" id="KW-1185">Reference proteome</keyword>
<name>A0A151A8Q4_9EURY</name>
<sequence length="86" mass="9697">MIQTQSQHQRHADLNLPETLDTADAKLVYLYLRVENEATIDELHAALGMKKITLYPLLQILTTTDHVDRTGTQYVCQQQTTSGGNL</sequence>
<reference evidence="1 2" key="1">
    <citation type="submission" date="2016-02" db="EMBL/GenBank/DDBJ databases">
        <title>Genome sequence of Halalkalicoccus paucihalophilus DSM 24557.</title>
        <authorList>
            <person name="Poehlein A."/>
            <person name="Daniel R."/>
        </authorList>
    </citation>
    <scope>NUCLEOTIDE SEQUENCE [LARGE SCALE GENOMIC DNA]</scope>
    <source>
        <strain evidence="1 2">DSM 24557</strain>
    </source>
</reference>
<evidence type="ECO:0000313" key="2">
    <source>
        <dbReference type="Proteomes" id="UP000075321"/>
    </source>
</evidence>
<protein>
    <recommendedName>
        <fullName evidence="3">Sugar-specific transcriptional regulator TrmB</fullName>
    </recommendedName>
</protein>
<evidence type="ECO:0008006" key="3">
    <source>
        <dbReference type="Google" id="ProtNLM"/>
    </source>
</evidence>
<proteinExistence type="predicted"/>
<dbReference type="AlphaFoldDB" id="A0A151A8Q4"/>
<dbReference type="InterPro" id="IPR036390">
    <property type="entry name" value="WH_DNA-bd_sf"/>
</dbReference>
<dbReference type="Proteomes" id="UP000075321">
    <property type="component" value="Unassembled WGS sequence"/>
</dbReference>
<dbReference type="RefSeq" id="WP_245634259.1">
    <property type="nucleotide sequence ID" value="NZ_LTAZ01000017.1"/>
</dbReference>
<dbReference type="EMBL" id="LTAZ01000017">
    <property type="protein sequence ID" value="KYH23940.1"/>
    <property type="molecule type" value="Genomic_DNA"/>
</dbReference>
<organism evidence="1 2">
    <name type="scientific">Halalkalicoccus paucihalophilus</name>
    <dbReference type="NCBI Taxonomy" id="1008153"/>
    <lineage>
        <taxon>Archaea</taxon>
        <taxon>Methanobacteriati</taxon>
        <taxon>Methanobacteriota</taxon>
        <taxon>Stenosarchaea group</taxon>
        <taxon>Halobacteria</taxon>
        <taxon>Halobacteriales</taxon>
        <taxon>Halococcaceae</taxon>
        <taxon>Halalkalicoccus</taxon>
    </lineage>
</organism>
<evidence type="ECO:0000313" key="1">
    <source>
        <dbReference type="EMBL" id="KYH23940.1"/>
    </source>
</evidence>
<comment type="caution">
    <text evidence="1">The sequence shown here is derived from an EMBL/GenBank/DDBJ whole genome shotgun (WGS) entry which is preliminary data.</text>
</comment>
<accession>A0A151A8Q4</accession>
<dbReference type="PATRIC" id="fig|1008153.3.peg.4305"/>
<dbReference type="SUPFAM" id="SSF46785">
    <property type="entry name" value="Winged helix' DNA-binding domain"/>
    <property type="match status" value="1"/>
</dbReference>
<gene>
    <name evidence="1" type="ORF">HAPAU_40190</name>
</gene>